<evidence type="ECO:0000313" key="2">
    <source>
        <dbReference type="EMBL" id="EMB36180.1"/>
    </source>
</evidence>
<name>A0A0E2E8K9_TREDN</name>
<keyword evidence="1" id="KW-0812">Transmembrane</keyword>
<sequence length="160" mass="17569">MKHTYKTRIYRVLVNAAMGLALAVIVSFIVGFFIPSNIVRALVFIAILAGYVWLVIINNIITIEVDDKTLTIKKGKKTDVYDIATTAVRAKIVTSTYGRSSAGSDTECSLYLTRPGEEEVLVDCELIGISHFNELLENLGITGDSVAKLDTENTTEKHNS</sequence>
<dbReference type="RefSeq" id="WP_002671116.1">
    <property type="nucleotide sequence ID" value="NZ_CM001795.1"/>
</dbReference>
<evidence type="ECO:0008006" key="3">
    <source>
        <dbReference type="Google" id="ProtNLM"/>
    </source>
</evidence>
<dbReference type="Proteomes" id="UP000011705">
    <property type="component" value="Chromosome"/>
</dbReference>
<comment type="caution">
    <text evidence="2">The sequence shown here is derived from an EMBL/GenBank/DDBJ whole genome shotgun (WGS) entry which is preliminary data.</text>
</comment>
<accession>A0A0E2E8K9</accession>
<keyword evidence="1" id="KW-0472">Membrane</keyword>
<dbReference type="AlphaFoldDB" id="A0A0E2E8K9"/>
<protein>
    <recommendedName>
        <fullName evidence="3">DUF304 domain-containing protein</fullName>
    </recommendedName>
</protein>
<evidence type="ECO:0000256" key="1">
    <source>
        <dbReference type="SAM" id="Phobius"/>
    </source>
</evidence>
<organism evidence="2">
    <name type="scientific">Treponema denticola H-22</name>
    <dbReference type="NCBI Taxonomy" id="999432"/>
    <lineage>
        <taxon>Bacteria</taxon>
        <taxon>Pseudomonadati</taxon>
        <taxon>Spirochaetota</taxon>
        <taxon>Spirochaetia</taxon>
        <taxon>Spirochaetales</taxon>
        <taxon>Treponemataceae</taxon>
        <taxon>Treponema</taxon>
    </lineage>
</organism>
<dbReference type="PATRIC" id="fig|999432.5.peg.385"/>
<dbReference type="HOGENOM" id="CLU_1730617_0_0_12"/>
<keyword evidence="1" id="KW-1133">Transmembrane helix</keyword>
<dbReference type="EMBL" id="AGDV01000001">
    <property type="protein sequence ID" value="EMB36180.1"/>
    <property type="molecule type" value="Genomic_DNA"/>
</dbReference>
<feature type="transmembrane region" description="Helical" evidence="1">
    <location>
        <begin position="41"/>
        <end position="61"/>
    </location>
</feature>
<reference evidence="2" key="1">
    <citation type="submission" date="2012-01" db="EMBL/GenBank/DDBJ databases">
        <title>The Genome Sequence of Treponema denticola H-22.</title>
        <authorList>
            <consortium name="The Broad Institute Genome Sequencing Platform"/>
            <person name="Earl A."/>
            <person name="Ward D."/>
            <person name="Feldgarden M."/>
            <person name="Gevers D."/>
            <person name="Blanton J.M."/>
            <person name="Fenno C.J."/>
            <person name="Baranova O.V."/>
            <person name="Mathney J."/>
            <person name="Dewhirst F.E."/>
            <person name="Izard J."/>
            <person name="Young S.K."/>
            <person name="Zeng Q."/>
            <person name="Gargeya S."/>
            <person name="Fitzgerald M."/>
            <person name="Haas B."/>
            <person name="Abouelleil A."/>
            <person name="Alvarado L."/>
            <person name="Arachchi H.M."/>
            <person name="Berlin A."/>
            <person name="Chapman S.B."/>
            <person name="Gearin G."/>
            <person name="Goldberg J."/>
            <person name="Griggs A."/>
            <person name="Gujja S."/>
            <person name="Hansen M."/>
            <person name="Heiman D."/>
            <person name="Howarth C."/>
            <person name="Larimer J."/>
            <person name="Lui A."/>
            <person name="MacDonald P.J.P."/>
            <person name="McCowen C."/>
            <person name="Montmayeur A."/>
            <person name="Murphy C."/>
            <person name="Neiman D."/>
            <person name="Pearson M."/>
            <person name="Priest M."/>
            <person name="Roberts A."/>
            <person name="Saif S."/>
            <person name="Shea T."/>
            <person name="Sisk P."/>
            <person name="Stolte C."/>
            <person name="Sykes S."/>
            <person name="Wortman J."/>
            <person name="Nusbaum C."/>
            <person name="Birren B."/>
        </authorList>
    </citation>
    <scope>NUCLEOTIDE SEQUENCE [LARGE SCALE GENOMIC DNA]</scope>
    <source>
        <strain evidence="2">H-22</strain>
    </source>
</reference>
<gene>
    <name evidence="2" type="ORF">HMPREF9726_00372</name>
</gene>
<proteinExistence type="predicted"/>
<feature type="transmembrane region" description="Helical" evidence="1">
    <location>
        <begin position="12"/>
        <end position="35"/>
    </location>
</feature>